<protein>
    <recommendedName>
        <fullName evidence="3">Type II secretion system protein N</fullName>
    </recommendedName>
    <alternativeName>
        <fullName evidence="10">General secretion pathway protein N</fullName>
    </alternativeName>
</protein>
<accession>A0A0E9MNG6</accession>
<evidence type="ECO:0000256" key="7">
    <source>
        <dbReference type="ARBA" id="ARBA00022692"/>
    </source>
</evidence>
<keyword evidence="5" id="KW-1003">Cell membrane</keyword>
<keyword evidence="12" id="KW-1185">Reference proteome</keyword>
<dbReference type="GO" id="GO:0005886">
    <property type="term" value="C:plasma membrane"/>
    <property type="evidence" value="ECO:0007669"/>
    <property type="project" value="UniProtKB-SubCell"/>
</dbReference>
<evidence type="ECO:0000256" key="4">
    <source>
        <dbReference type="ARBA" id="ARBA00022448"/>
    </source>
</evidence>
<evidence type="ECO:0000256" key="8">
    <source>
        <dbReference type="ARBA" id="ARBA00022927"/>
    </source>
</evidence>
<dbReference type="EMBL" id="BBWU01000018">
    <property type="protein sequence ID" value="GAO38675.1"/>
    <property type="molecule type" value="Genomic_DNA"/>
</dbReference>
<name>A0A0E9MNG6_9SPHN</name>
<sequence length="216" mass="22479">MRILLPMRRTVLFTAMFAFAVLAFLPLRLVLGAVDSGLSAREATGSIWAGHLKEARIGPAALGDLDARLSPVPLLLGRARIEVARASDAPDRLAGAVAIGRHRRSVESVTGTIPIDSLGSLPVASLDLTDLTVVFRDDQCDRAEGQVRANLSGDVAGLDLPAALSGSVRCDGGALLLPLASGPGTEGLAVRIFGDGRYEARLNARAGAPATLHGRF</sequence>
<keyword evidence="9" id="KW-0472">Membrane</keyword>
<dbReference type="STRING" id="1219043.SCH01S_18_00070"/>
<evidence type="ECO:0000256" key="6">
    <source>
        <dbReference type="ARBA" id="ARBA00022519"/>
    </source>
</evidence>
<keyword evidence="4" id="KW-0813">Transport</keyword>
<evidence type="ECO:0000256" key="5">
    <source>
        <dbReference type="ARBA" id="ARBA00022475"/>
    </source>
</evidence>
<comment type="similarity">
    <text evidence="2">Belongs to the GSP N family.</text>
</comment>
<dbReference type="GO" id="GO:0015628">
    <property type="term" value="P:protein secretion by the type II secretion system"/>
    <property type="evidence" value="ECO:0007669"/>
    <property type="project" value="InterPro"/>
</dbReference>
<evidence type="ECO:0000256" key="2">
    <source>
        <dbReference type="ARBA" id="ARBA00007208"/>
    </source>
</evidence>
<comment type="subcellular location">
    <subcellularLocation>
        <location evidence="1">Cell inner membrane</location>
    </subcellularLocation>
</comment>
<keyword evidence="6" id="KW-0997">Cell inner membrane</keyword>
<keyword evidence="8" id="KW-0653">Protein transport</keyword>
<dbReference type="InterPro" id="IPR022792">
    <property type="entry name" value="T2SS_protein-GspN"/>
</dbReference>
<evidence type="ECO:0000313" key="12">
    <source>
        <dbReference type="Proteomes" id="UP000033202"/>
    </source>
</evidence>
<proteinExistence type="inferred from homology"/>
<evidence type="ECO:0000256" key="9">
    <source>
        <dbReference type="ARBA" id="ARBA00023136"/>
    </source>
</evidence>
<organism evidence="11 12">
    <name type="scientific">Sphingomonas changbaiensis NBRC 104936</name>
    <dbReference type="NCBI Taxonomy" id="1219043"/>
    <lineage>
        <taxon>Bacteria</taxon>
        <taxon>Pseudomonadati</taxon>
        <taxon>Pseudomonadota</taxon>
        <taxon>Alphaproteobacteria</taxon>
        <taxon>Sphingomonadales</taxon>
        <taxon>Sphingomonadaceae</taxon>
        <taxon>Sphingomonas</taxon>
    </lineage>
</organism>
<comment type="caution">
    <text evidence="11">The sequence shown here is derived from an EMBL/GenBank/DDBJ whole genome shotgun (WGS) entry which is preliminary data.</text>
</comment>
<dbReference type="Proteomes" id="UP000033202">
    <property type="component" value="Unassembled WGS sequence"/>
</dbReference>
<evidence type="ECO:0000313" key="11">
    <source>
        <dbReference type="EMBL" id="GAO38675.1"/>
    </source>
</evidence>
<reference evidence="11 12" key="1">
    <citation type="submission" date="2015-04" db="EMBL/GenBank/DDBJ databases">
        <title>Whole genome shotgun sequence of Sphingomonas changbaiensis NBRC 104936.</title>
        <authorList>
            <person name="Katano-Makiyama Y."/>
            <person name="Hosoyama A."/>
            <person name="Hashimoto M."/>
            <person name="Noguchi M."/>
            <person name="Tsuchikane K."/>
            <person name="Ohji S."/>
            <person name="Yamazoe A."/>
            <person name="Ichikawa N."/>
            <person name="Kimura A."/>
            <person name="Fujita N."/>
        </authorList>
    </citation>
    <scope>NUCLEOTIDE SEQUENCE [LARGE SCALE GENOMIC DNA]</scope>
    <source>
        <strain evidence="11 12">NBRC 104936</strain>
    </source>
</reference>
<keyword evidence="7" id="KW-0812">Transmembrane</keyword>
<dbReference type="AlphaFoldDB" id="A0A0E9MNG6"/>
<dbReference type="OrthoDB" id="7477467at2"/>
<evidence type="ECO:0000256" key="3">
    <source>
        <dbReference type="ARBA" id="ARBA00021563"/>
    </source>
</evidence>
<dbReference type="RefSeq" id="WP_046347527.1">
    <property type="nucleotide sequence ID" value="NZ_BBWU01000018.1"/>
</dbReference>
<evidence type="ECO:0000256" key="1">
    <source>
        <dbReference type="ARBA" id="ARBA00004533"/>
    </source>
</evidence>
<evidence type="ECO:0000256" key="10">
    <source>
        <dbReference type="ARBA" id="ARBA00030772"/>
    </source>
</evidence>
<dbReference type="GO" id="GO:0015627">
    <property type="term" value="C:type II protein secretion system complex"/>
    <property type="evidence" value="ECO:0007669"/>
    <property type="project" value="InterPro"/>
</dbReference>
<dbReference type="Pfam" id="PF01203">
    <property type="entry name" value="T2SSN"/>
    <property type="match status" value="1"/>
</dbReference>
<gene>
    <name evidence="11" type="primary">gspN</name>
    <name evidence="11" type="ORF">SCH01S_18_00070</name>
</gene>